<protein>
    <submittedName>
        <fullName evidence="1">Uncharacterized protein</fullName>
    </submittedName>
</protein>
<accession>L0FX93</accession>
<sequence>MVSQDVFNFRNLLDHQISAETKYGFKFLNSDHNDKLFQEIDSLKEKILKTVDDEAFYQISALEREINEKREDEILNNIYNYCKEHAFGQGMLFIVSGHRESMLKKIEERNNVEDVKLNWKFLKI</sequence>
<evidence type="ECO:0000313" key="1">
    <source>
        <dbReference type="EMBL" id="AGA77658.1"/>
    </source>
</evidence>
<proteinExistence type="predicted"/>
<dbReference type="STRING" id="926556.Echvi_1389"/>
<gene>
    <name evidence="1" type="ordered locus">Echvi_1389</name>
</gene>
<evidence type="ECO:0000313" key="2">
    <source>
        <dbReference type="Proteomes" id="UP000010796"/>
    </source>
</evidence>
<reference evidence="2" key="1">
    <citation type="submission" date="2012-02" db="EMBL/GenBank/DDBJ databases">
        <title>The complete genome of Echinicola vietnamensis DSM 17526.</title>
        <authorList>
            <person name="Lucas S."/>
            <person name="Copeland A."/>
            <person name="Lapidus A."/>
            <person name="Glavina del Rio T."/>
            <person name="Dalin E."/>
            <person name="Tice H."/>
            <person name="Bruce D."/>
            <person name="Goodwin L."/>
            <person name="Pitluck S."/>
            <person name="Peters L."/>
            <person name="Ovchinnikova G."/>
            <person name="Teshima H."/>
            <person name="Kyrpides N."/>
            <person name="Mavromatis K."/>
            <person name="Ivanova N."/>
            <person name="Brettin T."/>
            <person name="Detter J.C."/>
            <person name="Han C."/>
            <person name="Larimer F."/>
            <person name="Land M."/>
            <person name="Hauser L."/>
            <person name="Markowitz V."/>
            <person name="Cheng J.-F."/>
            <person name="Hugenholtz P."/>
            <person name="Woyke T."/>
            <person name="Wu D."/>
            <person name="Brambilla E."/>
            <person name="Klenk H.-P."/>
            <person name="Eisen J.A."/>
        </authorList>
    </citation>
    <scope>NUCLEOTIDE SEQUENCE [LARGE SCALE GENOMIC DNA]</scope>
    <source>
        <strain evidence="2">DSM 17526 / LMG 23754 / KMM 6221</strain>
    </source>
</reference>
<keyword evidence="2" id="KW-1185">Reference proteome</keyword>
<name>L0FX93_ECHVK</name>
<dbReference type="Proteomes" id="UP000010796">
    <property type="component" value="Chromosome"/>
</dbReference>
<dbReference type="AlphaFoldDB" id="L0FX93"/>
<dbReference type="HOGENOM" id="CLU_2000309_0_0_10"/>
<dbReference type="KEGG" id="evi:Echvi_1389"/>
<organism evidence="1 2">
    <name type="scientific">Echinicola vietnamensis (strain DSM 17526 / LMG 23754 / KMM 6221)</name>
    <dbReference type="NCBI Taxonomy" id="926556"/>
    <lineage>
        <taxon>Bacteria</taxon>
        <taxon>Pseudomonadati</taxon>
        <taxon>Bacteroidota</taxon>
        <taxon>Cytophagia</taxon>
        <taxon>Cytophagales</taxon>
        <taxon>Cyclobacteriaceae</taxon>
        <taxon>Echinicola</taxon>
    </lineage>
</organism>
<dbReference type="EMBL" id="CP003346">
    <property type="protein sequence ID" value="AGA77658.1"/>
    <property type="molecule type" value="Genomic_DNA"/>
</dbReference>